<evidence type="ECO:0000313" key="4">
    <source>
        <dbReference type="EMBL" id="MEJ5946193.1"/>
    </source>
</evidence>
<keyword evidence="2" id="KW-0472">Membrane</keyword>
<evidence type="ECO:0000313" key="5">
    <source>
        <dbReference type="Proteomes" id="UP001387100"/>
    </source>
</evidence>
<evidence type="ECO:0000256" key="1">
    <source>
        <dbReference type="SAM" id="MobiDB-lite"/>
    </source>
</evidence>
<reference evidence="4 5" key="1">
    <citation type="journal article" date="2017" name="Int. J. Syst. Evol. Microbiol.">
        <title>Pseudokineococcus basanitobsidens sp. nov., isolated from volcanic rock.</title>
        <authorList>
            <person name="Lee D.W."/>
            <person name="Park M.Y."/>
            <person name="Kim J.J."/>
            <person name="Kim B.S."/>
        </authorList>
    </citation>
    <scope>NUCLEOTIDE SEQUENCE [LARGE SCALE GENOMIC DNA]</scope>
    <source>
        <strain evidence="4 5">DSM 103726</strain>
    </source>
</reference>
<comment type="caution">
    <text evidence="4">The sequence shown here is derived from an EMBL/GenBank/DDBJ whole genome shotgun (WGS) entry which is preliminary data.</text>
</comment>
<name>A0ABU8RM74_9ACTN</name>
<evidence type="ECO:0000259" key="3">
    <source>
        <dbReference type="Pfam" id="PF07811"/>
    </source>
</evidence>
<keyword evidence="5" id="KW-1185">Reference proteome</keyword>
<keyword evidence="2" id="KW-0812">Transmembrane</keyword>
<dbReference type="EMBL" id="JBBIAA010000017">
    <property type="protein sequence ID" value="MEJ5946193.1"/>
    <property type="molecule type" value="Genomic_DNA"/>
</dbReference>
<gene>
    <name evidence="4" type="ORF">WDZ17_12915</name>
</gene>
<keyword evidence="2" id="KW-1133">Transmembrane helix</keyword>
<feature type="domain" description="TadE-like" evidence="3">
    <location>
        <begin position="41"/>
        <end position="83"/>
    </location>
</feature>
<proteinExistence type="predicted"/>
<organism evidence="4 5">
    <name type="scientific">Pseudokineococcus basanitobsidens</name>
    <dbReference type="NCBI Taxonomy" id="1926649"/>
    <lineage>
        <taxon>Bacteria</taxon>
        <taxon>Bacillati</taxon>
        <taxon>Actinomycetota</taxon>
        <taxon>Actinomycetes</taxon>
        <taxon>Kineosporiales</taxon>
        <taxon>Kineosporiaceae</taxon>
        <taxon>Pseudokineococcus</taxon>
    </lineage>
</organism>
<sequence length="162" mass="16320">MGGRRTAAPAGLHHGDGPRAQRRLSGGTAPPERWWPHGDRGSAVADFALVAGLLTLLLAGVVQLAVVLHVRATVVDCASEGARLGALADRTPADGAERTRVLVAAALSPAYARDVSASTTSVGGRQVVEVVVRAPLPVAGLLGVDDVLTARGHGLVVGGAPP</sequence>
<protein>
    <submittedName>
        <fullName evidence="4">TadE/TadG family type IV pilus assembly protein</fullName>
    </submittedName>
</protein>
<feature type="region of interest" description="Disordered" evidence="1">
    <location>
        <begin position="1"/>
        <end position="37"/>
    </location>
</feature>
<dbReference type="InterPro" id="IPR012495">
    <property type="entry name" value="TadE-like_dom"/>
</dbReference>
<dbReference type="Proteomes" id="UP001387100">
    <property type="component" value="Unassembled WGS sequence"/>
</dbReference>
<dbReference type="Pfam" id="PF07811">
    <property type="entry name" value="TadE"/>
    <property type="match status" value="1"/>
</dbReference>
<evidence type="ECO:0000256" key="2">
    <source>
        <dbReference type="SAM" id="Phobius"/>
    </source>
</evidence>
<feature type="transmembrane region" description="Helical" evidence="2">
    <location>
        <begin position="43"/>
        <end position="68"/>
    </location>
</feature>
<accession>A0ABU8RM74</accession>